<dbReference type="PANTHER" id="PTHR24345">
    <property type="entry name" value="SERINE/THREONINE-PROTEIN KINASE PLK"/>
    <property type="match status" value="1"/>
</dbReference>
<dbReference type="AlphaFoldDB" id="A0A8I3A351"/>
<dbReference type="OrthoDB" id="408964at2759"/>
<evidence type="ECO:0000256" key="5">
    <source>
        <dbReference type="ARBA" id="ARBA00022840"/>
    </source>
</evidence>
<dbReference type="GO" id="GO:0007052">
    <property type="term" value="P:mitotic spindle organization"/>
    <property type="evidence" value="ECO:0007669"/>
    <property type="project" value="TreeGrafter"/>
</dbReference>
<keyword evidence="8" id="KW-1185">Reference proteome</keyword>
<dbReference type="Gene3D" id="1.10.510.10">
    <property type="entry name" value="Transferase(Phosphotransferase) domain 1"/>
    <property type="match status" value="2"/>
</dbReference>
<dbReference type="GO" id="GO:0004674">
    <property type="term" value="F:protein serine/threonine kinase activity"/>
    <property type="evidence" value="ECO:0007669"/>
    <property type="project" value="UniProtKB-KW"/>
</dbReference>
<comment type="caution">
    <text evidence="7">The sequence shown here is derived from an EMBL/GenBank/DDBJ whole genome shotgun (WGS) entry which is preliminary data.</text>
</comment>
<evidence type="ECO:0000256" key="1">
    <source>
        <dbReference type="ARBA" id="ARBA00022527"/>
    </source>
</evidence>
<reference evidence="7" key="1">
    <citation type="submission" date="2021-03" db="EMBL/GenBank/DDBJ databases">
        <title>Evolutionary innovations through gain and loss of genes in the ectomycorrhizal Boletales.</title>
        <authorList>
            <person name="Wu G."/>
            <person name="Miyauchi S."/>
            <person name="Morin E."/>
            <person name="Yang Z.-L."/>
            <person name="Xu J."/>
            <person name="Martin F.M."/>
        </authorList>
    </citation>
    <scope>NUCLEOTIDE SEQUENCE</scope>
    <source>
        <strain evidence="7">BR01</strain>
    </source>
</reference>
<dbReference type="InterPro" id="IPR011009">
    <property type="entry name" value="Kinase-like_dom_sf"/>
</dbReference>
<keyword evidence="1" id="KW-0723">Serine/threonine-protein kinase</keyword>
<name>A0A8I3A351_9AGAM</name>
<evidence type="ECO:0000256" key="3">
    <source>
        <dbReference type="ARBA" id="ARBA00022741"/>
    </source>
</evidence>
<dbReference type="GO" id="GO:0005524">
    <property type="term" value="F:ATP binding"/>
    <property type="evidence" value="ECO:0007669"/>
    <property type="project" value="UniProtKB-KW"/>
</dbReference>
<evidence type="ECO:0000259" key="6">
    <source>
        <dbReference type="PROSITE" id="PS50011"/>
    </source>
</evidence>
<dbReference type="PROSITE" id="PS50011">
    <property type="entry name" value="PROTEIN_KINASE_DOM"/>
    <property type="match status" value="1"/>
</dbReference>
<proteinExistence type="predicted"/>
<protein>
    <submittedName>
        <fullName evidence="7">Kinase-like domain-containing protein</fullName>
    </submittedName>
</protein>
<keyword evidence="5" id="KW-0067">ATP-binding</keyword>
<organism evidence="7 8">
    <name type="scientific">Boletus reticuloceps</name>
    <dbReference type="NCBI Taxonomy" id="495285"/>
    <lineage>
        <taxon>Eukaryota</taxon>
        <taxon>Fungi</taxon>
        <taxon>Dikarya</taxon>
        <taxon>Basidiomycota</taxon>
        <taxon>Agaricomycotina</taxon>
        <taxon>Agaricomycetes</taxon>
        <taxon>Agaricomycetidae</taxon>
        <taxon>Boletales</taxon>
        <taxon>Boletineae</taxon>
        <taxon>Boletaceae</taxon>
        <taxon>Boletoideae</taxon>
        <taxon>Boletus</taxon>
    </lineage>
</organism>
<feature type="domain" description="Protein kinase" evidence="6">
    <location>
        <begin position="1"/>
        <end position="132"/>
    </location>
</feature>
<evidence type="ECO:0000313" key="7">
    <source>
        <dbReference type="EMBL" id="KAG6370193.1"/>
    </source>
</evidence>
<dbReference type="EMBL" id="JAGFBS010000055">
    <property type="protein sequence ID" value="KAG6370193.1"/>
    <property type="molecule type" value="Genomic_DNA"/>
</dbReference>
<dbReference type="GO" id="GO:0005737">
    <property type="term" value="C:cytoplasm"/>
    <property type="evidence" value="ECO:0007669"/>
    <property type="project" value="TreeGrafter"/>
</dbReference>
<dbReference type="PANTHER" id="PTHR24345:SF0">
    <property type="entry name" value="CELL CYCLE SERINE_THREONINE-PROTEIN KINASE CDC5_MSD2"/>
    <property type="match status" value="1"/>
</dbReference>
<dbReference type="InterPro" id="IPR000719">
    <property type="entry name" value="Prot_kinase_dom"/>
</dbReference>
<dbReference type="GO" id="GO:0005816">
    <property type="term" value="C:spindle pole body"/>
    <property type="evidence" value="ECO:0007669"/>
    <property type="project" value="TreeGrafter"/>
</dbReference>
<gene>
    <name evidence="7" type="ORF">JVT61DRAFT_12342</name>
</gene>
<keyword evidence="3" id="KW-0547">Nucleotide-binding</keyword>
<keyword evidence="4 7" id="KW-0418">Kinase</keyword>
<dbReference type="Proteomes" id="UP000683000">
    <property type="component" value="Unassembled WGS sequence"/>
</dbReference>
<evidence type="ECO:0000256" key="2">
    <source>
        <dbReference type="ARBA" id="ARBA00022679"/>
    </source>
</evidence>
<evidence type="ECO:0000313" key="8">
    <source>
        <dbReference type="Proteomes" id="UP000683000"/>
    </source>
</evidence>
<evidence type="ECO:0000256" key="4">
    <source>
        <dbReference type="ARBA" id="ARBA00022777"/>
    </source>
</evidence>
<keyword evidence="2" id="KW-0808">Transferase</keyword>
<sequence length="132" mass="14275">MPNRSLLRFFDDDDDMCMTVELCHNGSLTDTLRPRCSFTEPDARFFLVQIIGPATTCPPTKSFAVTSNSVIHSSTQNMNIKVGDSGLAALIENPGERKKTICGTPNYIAPEVLFGTVLTSTPGLSALFSTLS</sequence>
<dbReference type="SUPFAM" id="SSF56112">
    <property type="entry name" value="Protein kinase-like (PK-like)"/>
    <property type="match status" value="1"/>
</dbReference>
<accession>A0A8I3A351</accession>
<dbReference type="GO" id="GO:0005634">
    <property type="term" value="C:nucleus"/>
    <property type="evidence" value="ECO:0007669"/>
    <property type="project" value="TreeGrafter"/>
</dbReference>
<dbReference type="GO" id="GO:0000776">
    <property type="term" value="C:kinetochore"/>
    <property type="evidence" value="ECO:0007669"/>
    <property type="project" value="TreeGrafter"/>
</dbReference>
<dbReference type="Pfam" id="PF00069">
    <property type="entry name" value="Pkinase"/>
    <property type="match status" value="1"/>
</dbReference>
<dbReference type="GO" id="GO:0000922">
    <property type="term" value="C:spindle pole"/>
    <property type="evidence" value="ECO:0007669"/>
    <property type="project" value="TreeGrafter"/>
</dbReference>